<dbReference type="PANTHER" id="PTHR22981:SF7">
    <property type="entry name" value="3-HYDROXYISOBUTYRATE DEHYDROGENASE, MITOCHONDRIAL"/>
    <property type="match status" value="1"/>
</dbReference>
<dbReference type="InterPro" id="IPR036291">
    <property type="entry name" value="NAD(P)-bd_dom_sf"/>
</dbReference>
<dbReference type="InterPro" id="IPR006115">
    <property type="entry name" value="6PGDH_NADP-bd"/>
</dbReference>
<gene>
    <name evidence="5" type="ORF">ACFO0U_13430</name>
</gene>
<sequence length="300" mass="31269">MNIVVIGLGQMGGNMAMTLHAAGFAVTGTDVYDAARDSLAARGLNVTRLDTLPEADVYLLSLPTSTHVREVIEASPGLLQLAPKGSVIVDTTTSDPAVTRELAQKVVEAGIEWLDAPVSGGPAGAASGALGMLLGGEPATIERLAPMLEAMSARYTHVGPAGSGHVVKLANNYLCAAHLLTTAEAVTLAARAGVDPAACLAGLNSGSGRSAVSEVNFPKWILSDAFDSGFTTGLMRKDLRLARDAAHHMELPLELLEQVVARWHDDPAGLPDSADFNRITDTILALAQTDAPFSNQEETR</sequence>
<dbReference type="PIRSF" id="PIRSF000103">
    <property type="entry name" value="HIBADH"/>
    <property type="match status" value="1"/>
</dbReference>
<name>A0ABV9D3L6_9GAMM</name>
<evidence type="ECO:0000256" key="2">
    <source>
        <dbReference type="ARBA" id="ARBA00023027"/>
    </source>
</evidence>
<reference evidence="6" key="1">
    <citation type="journal article" date="2019" name="Int. J. Syst. Evol. Microbiol.">
        <title>The Global Catalogue of Microorganisms (GCM) 10K type strain sequencing project: providing services to taxonomists for standard genome sequencing and annotation.</title>
        <authorList>
            <consortium name="The Broad Institute Genomics Platform"/>
            <consortium name="The Broad Institute Genome Sequencing Center for Infectious Disease"/>
            <person name="Wu L."/>
            <person name="Ma J."/>
        </authorList>
    </citation>
    <scope>NUCLEOTIDE SEQUENCE [LARGE SCALE GENOMIC DNA]</scope>
    <source>
        <strain evidence="6">CGMCC 1.12121</strain>
    </source>
</reference>
<dbReference type="RefSeq" id="WP_246975439.1">
    <property type="nucleotide sequence ID" value="NZ_JAKGAN010000008.1"/>
</dbReference>
<keyword evidence="1 5" id="KW-0560">Oxidoreductase</keyword>
<organism evidence="5 6">
    <name type="scientific">Chromohalobacter sarecensis</name>
    <dbReference type="NCBI Taxonomy" id="245294"/>
    <lineage>
        <taxon>Bacteria</taxon>
        <taxon>Pseudomonadati</taxon>
        <taxon>Pseudomonadota</taxon>
        <taxon>Gammaproteobacteria</taxon>
        <taxon>Oceanospirillales</taxon>
        <taxon>Halomonadaceae</taxon>
        <taxon>Chromohalobacter</taxon>
    </lineage>
</organism>
<evidence type="ECO:0000313" key="5">
    <source>
        <dbReference type="EMBL" id="MFC4539775.1"/>
    </source>
</evidence>
<evidence type="ECO:0000256" key="1">
    <source>
        <dbReference type="ARBA" id="ARBA00023002"/>
    </source>
</evidence>
<dbReference type="Pfam" id="PF03446">
    <property type="entry name" value="NAD_binding_2"/>
    <property type="match status" value="1"/>
</dbReference>
<dbReference type="SUPFAM" id="SSF48179">
    <property type="entry name" value="6-phosphogluconate dehydrogenase C-terminal domain-like"/>
    <property type="match status" value="1"/>
</dbReference>
<accession>A0ABV9D3L6</accession>
<keyword evidence="6" id="KW-1185">Reference proteome</keyword>
<feature type="domain" description="3-hydroxyisobutyrate dehydrogenase-like NAD-binding" evidence="4">
    <location>
        <begin position="162"/>
        <end position="279"/>
    </location>
</feature>
<dbReference type="Gene3D" id="3.40.50.720">
    <property type="entry name" value="NAD(P)-binding Rossmann-like Domain"/>
    <property type="match status" value="1"/>
</dbReference>
<proteinExistence type="predicted"/>
<dbReference type="Pfam" id="PF14833">
    <property type="entry name" value="NAD_binding_11"/>
    <property type="match status" value="1"/>
</dbReference>
<dbReference type="SUPFAM" id="SSF51735">
    <property type="entry name" value="NAD(P)-binding Rossmann-fold domains"/>
    <property type="match status" value="1"/>
</dbReference>
<dbReference type="GO" id="GO:0016491">
    <property type="term" value="F:oxidoreductase activity"/>
    <property type="evidence" value="ECO:0007669"/>
    <property type="project" value="UniProtKB-KW"/>
</dbReference>
<evidence type="ECO:0000313" key="6">
    <source>
        <dbReference type="Proteomes" id="UP001596030"/>
    </source>
</evidence>
<protein>
    <submittedName>
        <fullName evidence="5">NAD(P)-dependent oxidoreductase</fullName>
        <ecNumber evidence="5">1.1.-.-</ecNumber>
    </submittedName>
</protein>
<dbReference type="Gene3D" id="1.10.1040.10">
    <property type="entry name" value="N-(1-d-carboxylethyl)-l-norvaline Dehydrogenase, domain 2"/>
    <property type="match status" value="1"/>
</dbReference>
<dbReference type="InterPro" id="IPR015815">
    <property type="entry name" value="HIBADH-related"/>
</dbReference>
<evidence type="ECO:0000259" key="4">
    <source>
        <dbReference type="Pfam" id="PF14833"/>
    </source>
</evidence>
<feature type="domain" description="6-phosphogluconate dehydrogenase NADP-binding" evidence="3">
    <location>
        <begin position="3"/>
        <end position="159"/>
    </location>
</feature>
<keyword evidence="2" id="KW-0520">NAD</keyword>
<dbReference type="Proteomes" id="UP001596030">
    <property type="component" value="Unassembled WGS sequence"/>
</dbReference>
<dbReference type="EMBL" id="JBHSEU010000021">
    <property type="protein sequence ID" value="MFC4539775.1"/>
    <property type="molecule type" value="Genomic_DNA"/>
</dbReference>
<comment type="caution">
    <text evidence="5">The sequence shown here is derived from an EMBL/GenBank/DDBJ whole genome shotgun (WGS) entry which is preliminary data.</text>
</comment>
<dbReference type="InterPro" id="IPR013328">
    <property type="entry name" value="6PGD_dom2"/>
</dbReference>
<dbReference type="PANTHER" id="PTHR22981">
    <property type="entry name" value="3-HYDROXYISOBUTYRATE DEHYDROGENASE-RELATED"/>
    <property type="match status" value="1"/>
</dbReference>
<evidence type="ECO:0000259" key="3">
    <source>
        <dbReference type="Pfam" id="PF03446"/>
    </source>
</evidence>
<dbReference type="EC" id="1.1.-.-" evidence="5"/>
<dbReference type="InterPro" id="IPR008927">
    <property type="entry name" value="6-PGluconate_DH-like_C_sf"/>
</dbReference>
<dbReference type="InterPro" id="IPR029154">
    <property type="entry name" value="HIBADH-like_NADP-bd"/>
</dbReference>